<dbReference type="SUPFAM" id="SSF51735">
    <property type="entry name" value="NAD(P)-binding Rossmann-fold domains"/>
    <property type="match status" value="1"/>
</dbReference>
<protein>
    <submittedName>
        <fullName evidence="1">Uncharacterized protein</fullName>
    </submittedName>
</protein>
<dbReference type="Pfam" id="PF00106">
    <property type="entry name" value="adh_short"/>
    <property type="match status" value="1"/>
</dbReference>
<dbReference type="PRINTS" id="PR00081">
    <property type="entry name" value="GDHRDH"/>
</dbReference>
<dbReference type="EMBL" id="CP093344">
    <property type="protein sequence ID" value="WOG90225.1"/>
    <property type="molecule type" value="Genomic_DNA"/>
</dbReference>
<accession>A0AAF1AS26</accession>
<dbReference type="Gene3D" id="3.40.50.720">
    <property type="entry name" value="NAD(P)-binding Rossmann-like Domain"/>
    <property type="match status" value="1"/>
</dbReference>
<dbReference type="Proteomes" id="UP000077755">
    <property type="component" value="Chromosome 2"/>
</dbReference>
<reference evidence="1" key="2">
    <citation type="submission" date="2022-03" db="EMBL/GenBank/DDBJ databases">
        <title>Draft title - Genomic analysis of global carrot germplasm unveils the trajectory of domestication and the origin of high carotenoid orange carrot.</title>
        <authorList>
            <person name="Iorizzo M."/>
            <person name="Ellison S."/>
            <person name="Senalik D."/>
            <person name="Macko-Podgorni A."/>
            <person name="Grzebelus D."/>
            <person name="Bostan H."/>
            <person name="Rolling W."/>
            <person name="Curaba J."/>
            <person name="Simon P."/>
        </authorList>
    </citation>
    <scope>NUCLEOTIDE SEQUENCE</scope>
    <source>
        <tissue evidence="1">Leaf</tissue>
    </source>
</reference>
<dbReference type="AlphaFoldDB" id="A0AAF1AS26"/>
<dbReference type="PANTHER" id="PTHR48476:SF3">
    <property type="entry name" value="VERY-LONG-CHAIN 3-OXOACYL-COA REDUCTASE"/>
    <property type="match status" value="1"/>
</dbReference>
<gene>
    <name evidence="1" type="ORF">DCAR_0209468</name>
</gene>
<reference evidence="1" key="1">
    <citation type="journal article" date="2016" name="Nat. Genet.">
        <title>A high-quality carrot genome assembly provides new insights into carotenoid accumulation and asterid genome evolution.</title>
        <authorList>
            <person name="Iorizzo M."/>
            <person name="Ellison S."/>
            <person name="Senalik D."/>
            <person name="Zeng P."/>
            <person name="Satapoomin P."/>
            <person name="Huang J."/>
            <person name="Bowman M."/>
            <person name="Iovene M."/>
            <person name="Sanseverino W."/>
            <person name="Cavagnaro P."/>
            <person name="Yildiz M."/>
            <person name="Macko-Podgorni A."/>
            <person name="Moranska E."/>
            <person name="Grzebelus E."/>
            <person name="Grzebelus D."/>
            <person name="Ashrafi H."/>
            <person name="Zheng Z."/>
            <person name="Cheng S."/>
            <person name="Spooner D."/>
            <person name="Van Deynze A."/>
            <person name="Simon P."/>
        </authorList>
    </citation>
    <scope>NUCLEOTIDE SEQUENCE</scope>
    <source>
        <tissue evidence="1">Leaf</tissue>
    </source>
</reference>
<evidence type="ECO:0000313" key="2">
    <source>
        <dbReference type="Proteomes" id="UP000077755"/>
    </source>
</evidence>
<name>A0AAF1AS26_DAUCS</name>
<organism evidence="1 2">
    <name type="scientific">Daucus carota subsp. sativus</name>
    <name type="common">Carrot</name>
    <dbReference type="NCBI Taxonomy" id="79200"/>
    <lineage>
        <taxon>Eukaryota</taxon>
        <taxon>Viridiplantae</taxon>
        <taxon>Streptophyta</taxon>
        <taxon>Embryophyta</taxon>
        <taxon>Tracheophyta</taxon>
        <taxon>Spermatophyta</taxon>
        <taxon>Magnoliopsida</taxon>
        <taxon>eudicotyledons</taxon>
        <taxon>Gunneridae</taxon>
        <taxon>Pentapetalae</taxon>
        <taxon>asterids</taxon>
        <taxon>campanulids</taxon>
        <taxon>Apiales</taxon>
        <taxon>Apiaceae</taxon>
        <taxon>Apioideae</taxon>
        <taxon>Scandiceae</taxon>
        <taxon>Daucinae</taxon>
        <taxon>Daucus</taxon>
        <taxon>Daucus sect. Daucus</taxon>
    </lineage>
</organism>
<evidence type="ECO:0000313" key="1">
    <source>
        <dbReference type="EMBL" id="WOG90225.1"/>
    </source>
</evidence>
<keyword evidence="2" id="KW-1185">Reference proteome</keyword>
<dbReference type="InterPro" id="IPR002347">
    <property type="entry name" value="SDR_fam"/>
</dbReference>
<sequence length="292" mass="31594">MWIFGLTGKSGFSARNTAEQVTKGVDGTGLVAIVTGSSNGIGIETTRVLALRGVHVIMGVRNCKAGEKVKEDICKKIPGAKIDVMEIDLNTFASIRKFAAAFIATGLPLNILVNNAGIMAPPFTLSKDGIEQQFAVNHLEGRIVNIASTLHTYTYKEGILFDKINDKDCYDPNYAYGQSKLCNILHCVELSRRLKEEGANVTANSLHPGLIATNISQNSGILGCYLACTQFLLKNIPQGAATTCYVALNPKVNGVSGEFFQDNNIVKASKMARDPEVAKKLWEFSLTFTEAK</sequence>
<dbReference type="PANTHER" id="PTHR48476">
    <property type="entry name" value="SHORT-CHAIN DEHYDROGENASE TIC 32, CHLOROPLASTIC-LIKE"/>
    <property type="match status" value="1"/>
</dbReference>
<dbReference type="InterPro" id="IPR036291">
    <property type="entry name" value="NAD(P)-bd_dom_sf"/>
</dbReference>
<dbReference type="InterPro" id="IPR055280">
    <property type="entry name" value="TIC32"/>
</dbReference>
<dbReference type="CDD" id="cd05327">
    <property type="entry name" value="retinol-DH_like_SDR_c_like"/>
    <property type="match status" value="1"/>
</dbReference>
<proteinExistence type="predicted"/>